<reference evidence="3" key="2">
    <citation type="submission" date="2017-09" db="EMBL/GenBank/DDBJ databases">
        <title>FDA dAtabase for Regulatory Grade micrObial Sequences (FDA-ARGOS): Supporting development and validation of Infectious Disease Dx tests.</title>
        <authorList>
            <person name="Minogue T."/>
            <person name="Wolcott M."/>
            <person name="Wasieloski L."/>
            <person name="Aguilar W."/>
            <person name="Moore D."/>
            <person name="Tallon L."/>
            <person name="Sadzewicz L."/>
            <person name="Ott S."/>
            <person name="Zhao X."/>
            <person name="Nagaraj S."/>
            <person name="Vavikolanu K."/>
            <person name="Aluvathingal J."/>
            <person name="Nadendla S."/>
            <person name="Sichtig H."/>
        </authorList>
    </citation>
    <scope>NUCLEOTIDE SEQUENCE [LARGE SCALE GENOMIC DNA]</scope>
    <source>
        <strain evidence="3">FDAARGOS_387</strain>
    </source>
</reference>
<dbReference type="STRING" id="1111728.GCA_000427805_04088"/>
<evidence type="ECO:0000313" key="2">
    <source>
        <dbReference type="EMBL" id="VFS49190.1"/>
    </source>
</evidence>
<dbReference type="Proteomes" id="UP000373449">
    <property type="component" value="Unassembled WGS sequence"/>
</dbReference>
<dbReference type="EMBL" id="CAADJA010000002">
    <property type="protein sequence ID" value="VFS49190.1"/>
    <property type="molecule type" value="Genomic_DNA"/>
</dbReference>
<sequence>MINLIITEICGLVGQALNSGQKTIPMHIVPFEMAKEDMNNYQDSTDLSFRQSLKPAYDYFEQTWQVPAISVIDIK</sequence>
<dbReference type="EMBL" id="PDDX01000001">
    <property type="protein sequence ID" value="PHI30166.1"/>
    <property type="molecule type" value="Genomic_DNA"/>
</dbReference>
<protein>
    <submittedName>
        <fullName evidence="2">Uncharacterized protein conserved in bacteria</fullName>
    </submittedName>
</protein>
<proteinExistence type="predicted"/>
<accession>A0A2C6DG38</accession>
<gene>
    <name evidence="1" type="ORF">CRN84_12860</name>
    <name evidence="2" type="ORF">NCTC12282_03652</name>
</gene>
<keyword evidence="3" id="KW-1185">Reference proteome</keyword>
<evidence type="ECO:0000313" key="3">
    <source>
        <dbReference type="Proteomes" id="UP000224974"/>
    </source>
</evidence>
<dbReference type="RefSeq" id="WP_029095943.1">
    <property type="nucleotide sequence ID" value="NZ_CAADJA010000002.1"/>
</dbReference>
<dbReference type="OrthoDB" id="9809748at2"/>
<dbReference type="AlphaFoldDB" id="A0A2C6DG38"/>
<name>A0A2C6DG38_9GAMM</name>
<evidence type="ECO:0000313" key="1">
    <source>
        <dbReference type="EMBL" id="PHI30166.1"/>
    </source>
</evidence>
<organism evidence="1 3">
    <name type="scientific">Budvicia aquatica</name>
    <dbReference type="NCBI Taxonomy" id="82979"/>
    <lineage>
        <taxon>Bacteria</taxon>
        <taxon>Pseudomonadati</taxon>
        <taxon>Pseudomonadota</taxon>
        <taxon>Gammaproteobacteria</taxon>
        <taxon>Enterobacterales</taxon>
        <taxon>Budviciaceae</taxon>
        <taxon>Budvicia</taxon>
    </lineage>
</organism>
<evidence type="ECO:0000313" key="4">
    <source>
        <dbReference type="Proteomes" id="UP000373449"/>
    </source>
</evidence>
<reference evidence="2 4" key="3">
    <citation type="submission" date="2019-03" db="EMBL/GenBank/DDBJ databases">
        <authorList>
            <consortium name="Pathogen Informatics"/>
        </authorList>
    </citation>
    <scope>NUCLEOTIDE SEQUENCE [LARGE SCALE GENOMIC DNA]</scope>
    <source>
        <strain evidence="2 4">NCTC12282</strain>
    </source>
</reference>
<reference evidence="1" key="1">
    <citation type="submission" date="2017-09" db="EMBL/GenBank/DDBJ databases">
        <title>FDA dAtabase for Regulatory Grade micrObial Sequences (FDA-ARGOS): Supporting development and validation of Infectious Disease Dx tests.</title>
        <authorList>
            <person name="Minogue T."/>
            <person name="Wolcott M."/>
            <person name="Wasieloski L."/>
            <person name="Aguilar W."/>
            <person name="Moore D."/>
            <person name="Tallon L.J."/>
            <person name="Sadzewicz L."/>
            <person name="Ott S."/>
            <person name="Zhao X."/>
            <person name="Nagaraj S."/>
            <person name="Vavikolanu K."/>
            <person name="Aluvathingal J."/>
            <person name="Nadendla S."/>
            <person name="Sichtig H."/>
        </authorList>
    </citation>
    <scope>NUCLEOTIDE SEQUENCE</scope>
    <source>
        <strain evidence="1">FDAARGOS_387</strain>
    </source>
</reference>
<dbReference type="Proteomes" id="UP000224974">
    <property type="component" value="Unassembled WGS sequence"/>
</dbReference>